<keyword evidence="2" id="KW-1185">Reference proteome</keyword>
<name>A0ABY9DTN5_VITVI</name>
<reference evidence="1 2" key="1">
    <citation type="journal article" date="2023" name="Hortic Res">
        <title>The complete reference genome for grapevine (Vitis vinifera L.) genetics and breeding.</title>
        <authorList>
            <person name="Shi X."/>
            <person name="Cao S."/>
            <person name="Wang X."/>
            <person name="Huang S."/>
            <person name="Wang Y."/>
            <person name="Liu Z."/>
            <person name="Liu W."/>
            <person name="Leng X."/>
            <person name="Peng Y."/>
            <person name="Wang N."/>
            <person name="Wang Y."/>
            <person name="Ma Z."/>
            <person name="Xu X."/>
            <person name="Zhang F."/>
            <person name="Xue H."/>
            <person name="Zhong H."/>
            <person name="Wang Y."/>
            <person name="Zhang K."/>
            <person name="Velt A."/>
            <person name="Avia K."/>
            <person name="Holtgrawe D."/>
            <person name="Grimplet J."/>
            <person name="Matus J.T."/>
            <person name="Ware D."/>
            <person name="Wu X."/>
            <person name="Wang H."/>
            <person name="Liu C."/>
            <person name="Fang Y."/>
            <person name="Rustenholz C."/>
            <person name="Cheng Z."/>
            <person name="Xiao H."/>
            <person name="Zhou Y."/>
        </authorList>
    </citation>
    <scope>NUCLEOTIDE SEQUENCE [LARGE SCALE GENOMIC DNA]</scope>
    <source>
        <strain evidence="2">cv. Pinot noir / PN40024</strain>
        <tissue evidence="1">Leaf</tissue>
    </source>
</reference>
<evidence type="ECO:0000313" key="1">
    <source>
        <dbReference type="EMBL" id="WKA11089.1"/>
    </source>
</evidence>
<evidence type="ECO:0000313" key="2">
    <source>
        <dbReference type="Proteomes" id="UP001227230"/>
    </source>
</evidence>
<dbReference type="EMBL" id="CP126665">
    <property type="protein sequence ID" value="WKA11089.1"/>
    <property type="molecule type" value="Genomic_DNA"/>
</dbReference>
<gene>
    <name evidence="1" type="ORF">VitviT2T_028620</name>
</gene>
<accession>A0ABY9DTN5</accession>
<proteinExistence type="predicted"/>
<organism evidence="1 2">
    <name type="scientific">Vitis vinifera</name>
    <name type="common">Grape</name>
    <dbReference type="NCBI Taxonomy" id="29760"/>
    <lineage>
        <taxon>Eukaryota</taxon>
        <taxon>Viridiplantae</taxon>
        <taxon>Streptophyta</taxon>
        <taxon>Embryophyta</taxon>
        <taxon>Tracheophyta</taxon>
        <taxon>Spermatophyta</taxon>
        <taxon>Magnoliopsida</taxon>
        <taxon>eudicotyledons</taxon>
        <taxon>Gunneridae</taxon>
        <taxon>Pentapetalae</taxon>
        <taxon>rosids</taxon>
        <taxon>Vitales</taxon>
        <taxon>Vitaceae</taxon>
        <taxon>Viteae</taxon>
        <taxon>Vitis</taxon>
    </lineage>
</organism>
<dbReference type="Proteomes" id="UP001227230">
    <property type="component" value="Chromosome 18"/>
</dbReference>
<protein>
    <submittedName>
        <fullName evidence="1">Uncharacterized protein</fullName>
    </submittedName>
</protein>
<sequence>MLAVQVSGRLTYTSTLRSMEKRLLYYTMLALYNTTKLSAVQNLLLDTT</sequence>